<evidence type="ECO:0000256" key="1">
    <source>
        <dbReference type="SAM" id="MobiDB-lite"/>
    </source>
</evidence>
<feature type="region of interest" description="Disordered" evidence="1">
    <location>
        <begin position="42"/>
        <end position="82"/>
    </location>
</feature>
<sequence length="497" mass="56291">MAENDLPSLPPLLADSYRHYKDLTRSFATWLAGTGERCGFRLSTAKQTTTRPPELSSEKANPRLKGRARKLARDADKKAQNKSSLTKTLLLKDFIPLAKYIASSKPPPHVPSSVVTKLERAIDLRRRCASWFNTEVQSTASLASNASHEHFINSLNTVLDILKPLCNQSTGSGYGKNNTTNGKEGKEGKESVEPQRTLHNQFEALTVETLEDDQEELENFSQQRTNPAKPGKTPSPATTIYTPEQQLPDDEFILGCFCFFQDLQDVRGFLKETWQKYKDKQVTLITASLITTAALDFVRKSELNFKTTFSQSGDYYDTFVDQMFRRACTRQGHPCVARRNFHATTTNLHETQPYVDDMVCEADWIMLPSWHLLNYSARIFLLDENGVPCQFQAVLAQEDHMVKVWQFLAPDPVHADRLEHQSFDALLLSIGMGTFKNQFDNIGVDQFRTGLVEMLQTKVVPAWLVFATQNFLDIQHILKQDVFQRLAGLQIDICNAS</sequence>
<feature type="compositionally biased region" description="Low complexity" evidence="1">
    <location>
        <begin position="170"/>
        <end position="182"/>
    </location>
</feature>
<dbReference type="InterPro" id="IPR046539">
    <property type="entry name" value="DUF6604"/>
</dbReference>
<evidence type="ECO:0000259" key="2">
    <source>
        <dbReference type="Pfam" id="PF20253"/>
    </source>
</evidence>
<dbReference type="Pfam" id="PF20253">
    <property type="entry name" value="DUF6604"/>
    <property type="match status" value="1"/>
</dbReference>
<feature type="compositionally biased region" description="Basic and acidic residues" evidence="1">
    <location>
        <begin position="183"/>
        <end position="193"/>
    </location>
</feature>
<name>A0A8H7AN29_9EURO</name>
<keyword evidence="4" id="KW-1185">Reference proteome</keyword>
<reference evidence="3" key="1">
    <citation type="submission" date="2020-02" db="EMBL/GenBank/DDBJ databases">
        <authorList>
            <person name="Palmer J.M."/>
        </authorList>
    </citation>
    <scope>NUCLEOTIDE SEQUENCE</scope>
    <source>
        <strain evidence="3">EPUS1.4</strain>
        <tissue evidence="3">Thallus</tissue>
    </source>
</reference>
<protein>
    <recommendedName>
        <fullName evidence="2">DUF6604 domain-containing protein</fullName>
    </recommendedName>
</protein>
<feature type="domain" description="DUF6604" evidence="2">
    <location>
        <begin position="19"/>
        <end position="305"/>
    </location>
</feature>
<dbReference type="EMBL" id="JAACFV010000035">
    <property type="protein sequence ID" value="KAF7509991.1"/>
    <property type="molecule type" value="Genomic_DNA"/>
</dbReference>
<dbReference type="Proteomes" id="UP000606974">
    <property type="component" value="Unassembled WGS sequence"/>
</dbReference>
<proteinExistence type="predicted"/>
<accession>A0A8H7AN29</accession>
<feature type="region of interest" description="Disordered" evidence="1">
    <location>
        <begin position="170"/>
        <end position="194"/>
    </location>
</feature>
<feature type="region of interest" description="Disordered" evidence="1">
    <location>
        <begin position="213"/>
        <end position="236"/>
    </location>
</feature>
<dbReference type="OrthoDB" id="4150776at2759"/>
<organism evidence="3 4">
    <name type="scientific">Endocarpon pusillum</name>
    <dbReference type="NCBI Taxonomy" id="364733"/>
    <lineage>
        <taxon>Eukaryota</taxon>
        <taxon>Fungi</taxon>
        <taxon>Dikarya</taxon>
        <taxon>Ascomycota</taxon>
        <taxon>Pezizomycotina</taxon>
        <taxon>Eurotiomycetes</taxon>
        <taxon>Chaetothyriomycetidae</taxon>
        <taxon>Verrucariales</taxon>
        <taxon>Verrucariaceae</taxon>
        <taxon>Endocarpon</taxon>
    </lineage>
</organism>
<dbReference type="AlphaFoldDB" id="A0A8H7AN29"/>
<gene>
    <name evidence="3" type="ORF">GJ744_007305</name>
</gene>
<dbReference type="PANTHER" id="PTHR38795">
    <property type="entry name" value="DUF6604 DOMAIN-CONTAINING PROTEIN"/>
    <property type="match status" value="1"/>
</dbReference>
<comment type="caution">
    <text evidence="3">The sequence shown here is derived from an EMBL/GenBank/DDBJ whole genome shotgun (WGS) entry which is preliminary data.</text>
</comment>
<evidence type="ECO:0000313" key="3">
    <source>
        <dbReference type="EMBL" id="KAF7509991.1"/>
    </source>
</evidence>
<dbReference type="PANTHER" id="PTHR38795:SF1">
    <property type="entry name" value="DUF6604 DOMAIN-CONTAINING PROTEIN"/>
    <property type="match status" value="1"/>
</dbReference>
<evidence type="ECO:0000313" key="4">
    <source>
        <dbReference type="Proteomes" id="UP000606974"/>
    </source>
</evidence>